<dbReference type="Gene3D" id="3.40.30.10">
    <property type="entry name" value="Glutaredoxin"/>
    <property type="match status" value="1"/>
</dbReference>
<dbReference type="STRING" id="1798650.A2945_02015"/>
<dbReference type="GO" id="GO:0016491">
    <property type="term" value="F:oxidoreductase activity"/>
    <property type="evidence" value="ECO:0007669"/>
    <property type="project" value="InterPro"/>
</dbReference>
<feature type="domain" description="Thioredoxin" evidence="1">
    <location>
        <begin position="15"/>
        <end position="160"/>
    </location>
</feature>
<dbReference type="AlphaFoldDB" id="A0A1G2CEC7"/>
<evidence type="ECO:0000313" key="2">
    <source>
        <dbReference type="EMBL" id="OGY99752.1"/>
    </source>
</evidence>
<dbReference type="InterPro" id="IPR013766">
    <property type="entry name" value="Thioredoxin_domain"/>
</dbReference>
<dbReference type="EMBL" id="MHLA01000013">
    <property type="protein sequence ID" value="OGY99752.1"/>
    <property type="molecule type" value="Genomic_DNA"/>
</dbReference>
<dbReference type="InterPro" id="IPR013740">
    <property type="entry name" value="Redoxin"/>
</dbReference>
<gene>
    <name evidence="2" type="ORF">A2945_02015</name>
</gene>
<dbReference type="PANTHER" id="PTHR42852">
    <property type="entry name" value="THIOL:DISULFIDE INTERCHANGE PROTEIN DSBE"/>
    <property type="match status" value="1"/>
</dbReference>
<sequence length="341" mass="38860">MRAPEFPHDIRWLNLPRGDAKSQGDDIALRGSPPPSMKEMRGKNVVLVDFWTYSCVNCIRTLPYLKQWHEKYATSGLVIVGVHTPEFEFEKDLTNIQSALKRFEIPYPIVVDSDYQVWSLYSNNVWPRKFLMDKDGQMVYNHAGEGNYRETEEQIQKALLGLDPKLKLPEIEVGPSFAEDSADTKVLADKSESKNVCLPATGETYLGAMRGHPGRVWRAEGEWRAYPEYMEHMRTTERFEDYLALNFEAGEVNLVMEARTERPAKVRVELGGSTRSVPSGVEGLTAGGKLVQELEVREPKMYNLFKETDHNKHAAFPRRELKIFVKDAGVRMYAFTFGGCG</sequence>
<protein>
    <recommendedName>
        <fullName evidence="1">Thioredoxin domain-containing protein</fullName>
    </recommendedName>
</protein>
<evidence type="ECO:0000259" key="1">
    <source>
        <dbReference type="PROSITE" id="PS51352"/>
    </source>
</evidence>
<dbReference type="SUPFAM" id="SSF52833">
    <property type="entry name" value="Thioredoxin-like"/>
    <property type="match status" value="1"/>
</dbReference>
<comment type="caution">
    <text evidence="2">The sequence shown here is derived from an EMBL/GenBank/DDBJ whole genome shotgun (WGS) entry which is preliminary data.</text>
</comment>
<dbReference type="InterPro" id="IPR036249">
    <property type="entry name" value="Thioredoxin-like_sf"/>
</dbReference>
<dbReference type="Pfam" id="PF17991">
    <property type="entry name" value="Thioredoxin_10"/>
    <property type="match status" value="1"/>
</dbReference>
<evidence type="ECO:0000313" key="3">
    <source>
        <dbReference type="Proteomes" id="UP000178880"/>
    </source>
</evidence>
<dbReference type="InterPro" id="IPR041017">
    <property type="entry name" value="Thioredoxin_10"/>
</dbReference>
<dbReference type="PANTHER" id="PTHR42852:SF13">
    <property type="entry name" value="PROTEIN DIPZ"/>
    <property type="match status" value="1"/>
</dbReference>
<name>A0A1G2CEC7_9BACT</name>
<accession>A0A1G2CEC7</accession>
<dbReference type="Pfam" id="PF08534">
    <property type="entry name" value="Redoxin"/>
    <property type="match status" value="1"/>
</dbReference>
<dbReference type="Proteomes" id="UP000178880">
    <property type="component" value="Unassembled WGS sequence"/>
</dbReference>
<proteinExistence type="predicted"/>
<dbReference type="InterPro" id="IPR050553">
    <property type="entry name" value="Thioredoxin_ResA/DsbE_sf"/>
</dbReference>
<reference evidence="2 3" key="1">
    <citation type="journal article" date="2016" name="Nat. Commun.">
        <title>Thousands of microbial genomes shed light on interconnected biogeochemical processes in an aquifer system.</title>
        <authorList>
            <person name="Anantharaman K."/>
            <person name="Brown C.T."/>
            <person name="Hug L.A."/>
            <person name="Sharon I."/>
            <person name="Castelle C.J."/>
            <person name="Probst A.J."/>
            <person name="Thomas B.C."/>
            <person name="Singh A."/>
            <person name="Wilkins M.J."/>
            <person name="Karaoz U."/>
            <person name="Brodie E.L."/>
            <person name="Williams K.H."/>
            <person name="Hubbard S.S."/>
            <person name="Banfield J.F."/>
        </authorList>
    </citation>
    <scope>NUCLEOTIDE SEQUENCE [LARGE SCALE GENOMIC DNA]</scope>
</reference>
<dbReference type="Gene3D" id="2.60.120.260">
    <property type="entry name" value="Galactose-binding domain-like"/>
    <property type="match status" value="1"/>
</dbReference>
<organism evidence="2 3">
    <name type="scientific">Candidatus Liptonbacteria bacterium RIFCSPLOWO2_01_FULL_52_25</name>
    <dbReference type="NCBI Taxonomy" id="1798650"/>
    <lineage>
        <taxon>Bacteria</taxon>
        <taxon>Candidatus Liptoniibacteriota</taxon>
    </lineage>
</organism>
<dbReference type="PROSITE" id="PS51352">
    <property type="entry name" value="THIOREDOXIN_2"/>
    <property type="match status" value="1"/>
</dbReference>